<feature type="transmembrane region" description="Helical" evidence="1">
    <location>
        <begin position="74"/>
        <end position="98"/>
    </location>
</feature>
<dbReference type="RefSeq" id="WP_131409690.1">
    <property type="nucleotide sequence ID" value="NZ_SJTG01000002.1"/>
</dbReference>
<keyword evidence="3" id="KW-1185">Reference proteome</keyword>
<dbReference type="AlphaFoldDB" id="A0A4V2NM00"/>
<keyword evidence="1" id="KW-0812">Transmembrane</keyword>
<sequence length="250" mass="27173">MASVLARWLRRVLPAAAWTGLVALLPWWADLSVLLLLALGAVLLAQRIVHYAARCRRGLRWGLPGLLFAVQRALGGDLVAWGAALLGALVGFSLVALMESLLDRPVRRVAHAPASPEWSELALAPTGPRAHIIELVRVAWGEVGGEFTDPDGDPVRYEAIGAGQGRYVFAAGQVIERVSARCCFGPDGRWFVASLPGGRGDVLWDRHGERMHRVSGWELCGWEGGQPWLARRGDGVPAPLHEVLGRGRRR</sequence>
<reference evidence="2 3" key="1">
    <citation type="submission" date="2019-02" db="EMBL/GenBank/DDBJ databases">
        <title>Dyella amyloliquefaciens sp. nov., isolated from forest soil.</title>
        <authorList>
            <person name="Gao Z.-H."/>
            <person name="Qiu L.-H."/>
        </authorList>
    </citation>
    <scope>NUCLEOTIDE SEQUENCE [LARGE SCALE GENOMIC DNA]</scope>
    <source>
        <strain evidence="2 3">KACC 12747</strain>
    </source>
</reference>
<dbReference type="EMBL" id="SJTG01000002">
    <property type="protein sequence ID" value="TCI11061.1"/>
    <property type="molecule type" value="Genomic_DNA"/>
</dbReference>
<evidence type="ECO:0000256" key="1">
    <source>
        <dbReference type="SAM" id="Phobius"/>
    </source>
</evidence>
<organism evidence="2 3">
    <name type="scientific">Dyella soli</name>
    <dbReference type="NCBI Taxonomy" id="522319"/>
    <lineage>
        <taxon>Bacteria</taxon>
        <taxon>Pseudomonadati</taxon>
        <taxon>Pseudomonadota</taxon>
        <taxon>Gammaproteobacteria</taxon>
        <taxon>Lysobacterales</taxon>
        <taxon>Rhodanobacteraceae</taxon>
        <taxon>Dyella</taxon>
    </lineage>
</organism>
<proteinExistence type="predicted"/>
<name>A0A4V2NM00_9GAMM</name>
<keyword evidence="1" id="KW-0472">Membrane</keyword>
<accession>A0A4V2NM00</accession>
<evidence type="ECO:0000313" key="3">
    <source>
        <dbReference type="Proteomes" id="UP000291822"/>
    </source>
</evidence>
<gene>
    <name evidence="2" type="ORF">EZM97_19790</name>
</gene>
<comment type="caution">
    <text evidence="2">The sequence shown here is derived from an EMBL/GenBank/DDBJ whole genome shotgun (WGS) entry which is preliminary data.</text>
</comment>
<evidence type="ECO:0000313" key="2">
    <source>
        <dbReference type="EMBL" id="TCI11061.1"/>
    </source>
</evidence>
<keyword evidence="1" id="KW-1133">Transmembrane helix</keyword>
<protein>
    <submittedName>
        <fullName evidence="2">Uncharacterized protein</fullName>
    </submittedName>
</protein>
<dbReference type="Proteomes" id="UP000291822">
    <property type="component" value="Unassembled WGS sequence"/>
</dbReference>